<reference evidence="7" key="1">
    <citation type="submission" date="2016-06" db="EMBL/GenBank/DDBJ databases">
        <authorList>
            <person name="Varghese N."/>
            <person name="Submissions Spin"/>
        </authorList>
    </citation>
    <scope>NUCLEOTIDE SEQUENCE [LARGE SCALE GENOMIC DNA]</scope>
    <source>
        <strain evidence="7">DSM 45647</strain>
    </source>
</reference>
<dbReference type="STRING" id="745366.GA0070213_11862"/>
<evidence type="ECO:0000256" key="1">
    <source>
        <dbReference type="ARBA" id="ARBA00004418"/>
    </source>
</evidence>
<organism evidence="6 7">
    <name type="scientific">Micromonospora humi</name>
    <dbReference type="NCBI Taxonomy" id="745366"/>
    <lineage>
        <taxon>Bacteria</taxon>
        <taxon>Bacillati</taxon>
        <taxon>Actinomycetota</taxon>
        <taxon>Actinomycetes</taxon>
        <taxon>Micromonosporales</taxon>
        <taxon>Micromonosporaceae</taxon>
        <taxon>Micromonospora</taxon>
    </lineage>
</organism>
<dbReference type="OrthoDB" id="5348911at2"/>
<dbReference type="SMART" id="SM00062">
    <property type="entry name" value="PBPb"/>
    <property type="match status" value="1"/>
</dbReference>
<proteinExistence type="inferred from homology"/>
<keyword evidence="7" id="KW-1185">Reference proteome</keyword>
<comment type="subcellular location">
    <subcellularLocation>
        <location evidence="1">Periplasm</location>
    </subcellularLocation>
</comment>
<keyword evidence="3 4" id="KW-0732">Signal</keyword>
<gene>
    <name evidence="6" type="ORF">GA0070213_11862</name>
</gene>
<dbReference type="GO" id="GO:0042597">
    <property type="term" value="C:periplasmic space"/>
    <property type="evidence" value="ECO:0007669"/>
    <property type="project" value="UniProtKB-SubCell"/>
</dbReference>
<dbReference type="Pfam" id="PF09084">
    <property type="entry name" value="NMT1"/>
    <property type="match status" value="1"/>
</dbReference>
<sequence length="325" mass="34083">MKKVTALAVLAGVVIALTGCTDSDATDPASPGASDDLRKVRVAALPISETAALWGGIKAGIFRDQGLDVEVVPAQGGAQAIPAMINGDIDFAVGQPFGPFRADLQNLGVVIIGNYASSYPDGDDINAVVASAKSGITRPAQLAGRKVSVNSLGAAGDVTIMAAVEKDGGDPTKVKFVEVAFPDAPAQLAAGTIDAAWVTEPFITQMRKRGDVLVVAPYQATVPGLTTLTTITTSKLKDSDATLVADFSAAMKKTLTWAKDPANEKDLRQAIKDNLELPDAVADSVRLPAFGWDIDRAGLEQLATLAQKYRVLDRQPDFDRLVQQQ</sequence>
<dbReference type="SUPFAM" id="SSF53850">
    <property type="entry name" value="Periplasmic binding protein-like II"/>
    <property type="match status" value="1"/>
</dbReference>
<evidence type="ECO:0000259" key="5">
    <source>
        <dbReference type="SMART" id="SM00062"/>
    </source>
</evidence>
<dbReference type="PROSITE" id="PS51257">
    <property type="entry name" value="PROKAR_LIPOPROTEIN"/>
    <property type="match status" value="1"/>
</dbReference>
<dbReference type="Proteomes" id="UP000199360">
    <property type="component" value="Unassembled WGS sequence"/>
</dbReference>
<name>A0A1C5K4Z6_9ACTN</name>
<evidence type="ECO:0000313" key="6">
    <source>
        <dbReference type="EMBL" id="SCG77466.1"/>
    </source>
</evidence>
<feature type="domain" description="Solute-binding protein family 3/N-terminal" evidence="5">
    <location>
        <begin position="39"/>
        <end position="258"/>
    </location>
</feature>
<evidence type="ECO:0000313" key="7">
    <source>
        <dbReference type="Proteomes" id="UP000199360"/>
    </source>
</evidence>
<dbReference type="PANTHER" id="PTHR30024">
    <property type="entry name" value="ALIPHATIC SULFONATES-BINDING PROTEIN-RELATED"/>
    <property type="match status" value="1"/>
</dbReference>
<evidence type="ECO:0000256" key="4">
    <source>
        <dbReference type="SAM" id="SignalP"/>
    </source>
</evidence>
<dbReference type="Gene3D" id="3.40.190.10">
    <property type="entry name" value="Periplasmic binding protein-like II"/>
    <property type="match status" value="2"/>
</dbReference>
<dbReference type="InterPro" id="IPR015168">
    <property type="entry name" value="SsuA/THI5"/>
</dbReference>
<feature type="signal peptide" evidence="4">
    <location>
        <begin position="1"/>
        <end position="25"/>
    </location>
</feature>
<dbReference type="InterPro" id="IPR001638">
    <property type="entry name" value="Solute-binding_3/MltF_N"/>
</dbReference>
<evidence type="ECO:0000256" key="2">
    <source>
        <dbReference type="ARBA" id="ARBA00010742"/>
    </source>
</evidence>
<dbReference type="RefSeq" id="WP_091070870.1">
    <property type="nucleotide sequence ID" value="NZ_FMDM01000018.1"/>
</dbReference>
<dbReference type="AlphaFoldDB" id="A0A1C5K4Z6"/>
<feature type="chain" id="PRO_5008720361" evidence="4">
    <location>
        <begin position="26"/>
        <end position="325"/>
    </location>
</feature>
<evidence type="ECO:0000256" key="3">
    <source>
        <dbReference type="ARBA" id="ARBA00022729"/>
    </source>
</evidence>
<dbReference type="PANTHER" id="PTHR30024:SF47">
    <property type="entry name" value="TAURINE-BINDING PERIPLASMIC PROTEIN"/>
    <property type="match status" value="1"/>
</dbReference>
<dbReference type="EMBL" id="FMDM01000018">
    <property type="protein sequence ID" value="SCG77466.1"/>
    <property type="molecule type" value="Genomic_DNA"/>
</dbReference>
<accession>A0A1C5K4Z6</accession>
<comment type="similarity">
    <text evidence="2">Belongs to the bacterial solute-binding protein SsuA/TauA family.</text>
</comment>
<protein>
    <submittedName>
        <fullName evidence="6">NitT/TauT family transport system substrate-binding protein</fullName>
    </submittedName>
</protein>